<proteinExistence type="inferred from homology"/>
<dbReference type="InterPro" id="IPR004547">
    <property type="entry name" value="Glucosamine6P_isomerase"/>
</dbReference>
<organism evidence="5 6">
    <name type="scientific">Kocuria turfanensis</name>
    <dbReference type="NCBI Taxonomy" id="388357"/>
    <lineage>
        <taxon>Bacteria</taxon>
        <taxon>Bacillati</taxon>
        <taxon>Actinomycetota</taxon>
        <taxon>Actinomycetes</taxon>
        <taxon>Micrococcales</taxon>
        <taxon>Micrococcaceae</taxon>
        <taxon>Kocuria</taxon>
    </lineage>
</organism>
<evidence type="ECO:0000313" key="6">
    <source>
        <dbReference type="Proteomes" id="UP000321103"/>
    </source>
</evidence>
<evidence type="ECO:0000256" key="2">
    <source>
        <dbReference type="ARBA" id="ARBA00023277"/>
    </source>
</evidence>
<dbReference type="PANTHER" id="PTHR11280">
    <property type="entry name" value="GLUCOSAMINE-6-PHOSPHATE ISOMERASE"/>
    <property type="match status" value="1"/>
</dbReference>
<dbReference type="GO" id="GO:0042802">
    <property type="term" value="F:identical protein binding"/>
    <property type="evidence" value="ECO:0007669"/>
    <property type="project" value="TreeGrafter"/>
</dbReference>
<comment type="caution">
    <text evidence="3">Lacks conserved residue(s) required for the propagation of feature annotation.</text>
</comment>
<dbReference type="CDD" id="cd01399">
    <property type="entry name" value="GlcN6P_deaminase"/>
    <property type="match status" value="1"/>
</dbReference>
<protein>
    <recommendedName>
        <fullName evidence="3">Glucosamine-6-phosphate deaminase</fullName>
        <ecNumber evidence="3">3.5.99.6</ecNumber>
    </recommendedName>
    <alternativeName>
        <fullName evidence="3">GlcN6P deaminase</fullName>
        <shortName evidence="3">GNPDA</shortName>
    </alternativeName>
    <alternativeName>
        <fullName evidence="3">Glucosamine-6-phosphate isomerase</fullName>
    </alternativeName>
</protein>
<gene>
    <name evidence="5" type="primary">nagB_2</name>
    <name evidence="3" type="synonym">nagB</name>
    <name evidence="5" type="ORF">KTU01_23220</name>
</gene>
<dbReference type="GO" id="GO:0004342">
    <property type="term" value="F:glucosamine-6-phosphate deaminase activity"/>
    <property type="evidence" value="ECO:0007669"/>
    <property type="project" value="UniProtKB-UniRule"/>
</dbReference>
<dbReference type="AlphaFoldDB" id="A0A512IES1"/>
<dbReference type="EC" id="3.5.99.6" evidence="3"/>
<accession>A0A512IES1</accession>
<keyword evidence="2 3" id="KW-0119">Carbohydrate metabolism</keyword>
<comment type="pathway">
    <text evidence="3">Amino-sugar metabolism; N-acetylneuraminate degradation; D-fructose 6-phosphate from N-acetylneuraminate: step 5/5.</text>
</comment>
<dbReference type="Proteomes" id="UP000321103">
    <property type="component" value="Unassembled WGS sequence"/>
</dbReference>
<comment type="caution">
    <text evidence="5">The sequence shown here is derived from an EMBL/GenBank/DDBJ whole genome shotgun (WGS) entry which is preliminary data.</text>
</comment>
<reference evidence="5 6" key="1">
    <citation type="submission" date="2019-07" db="EMBL/GenBank/DDBJ databases">
        <title>Whole genome shotgun sequence of Kocuria turfanensis NBRC 107627.</title>
        <authorList>
            <person name="Hosoyama A."/>
            <person name="Uohara A."/>
            <person name="Ohji S."/>
            <person name="Ichikawa N."/>
        </authorList>
    </citation>
    <scope>NUCLEOTIDE SEQUENCE [LARGE SCALE GENOMIC DNA]</scope>
    <source>
        <strain evidence="5 6">NBRC 107627</strain>
    </source>
</reference>
<keyword evidence="6" id="KW-1185">Reference proteome</keyword>
<feature type="active site" description="Proton acceptor; for enolization step" evidence="3">
    <location>
        <position position="67"/>
    </location>
</feature>
<dbReference type="InterPro" id="IPR006148">
    <property type="entry name" value="Glc/Gal-6P_isomerase"/>
</dbReference>
<dbReference type="GO" id="GO:0019262">
    <property type="term" value="P:N-acetylneuraminate catabolic process"/>
    <property type="evidence" value="ECO:0007669"/>
    <property type="project" value="UniProtKB-UniRule"/>
</dbReference>
<feature type="domain" description="Glucosamine/galactosamine-6-phosphate isomerase" evidence="4">
    <location>
        <begin position="9"/>
        <end position="229"/>
    </location>
</feature>
<dbReference type="EMBL" id="BJZS01000074">
    <property type="protein sequence ID" value="GEO96199.1"/>
    <property type="molecule type" value="Genomic_DNA"/>
</dbReference>
<sequence length="253" mass="26561">MDVVVLPTAADVAAHAAGVVADRIAAQPALVLGVATGSSPVGIYRELARRRREEGLDLSRLECFALDEYVGLPGHDPHSYAAYLRREVADPFGLSAERVHVPDGVRADLEGAAQDYEQSIAVAGGIDLQILGIGTNGHIGFNEPLSALSSRTRVLALSAQTRADNARFFDAPDDVPTHCLTQGLGTILEARQLLLVAQGERKAQAVAAAVEGPVAARCPASVLQFHRRTTIVVDEAAASRLALAGHERPDAGA</sequence>
<dbReference type="STRING" id="388357.GCA_001580365_02416"/>
<evidence type="ECO:0000259" key="4">
    <source>
        <dbReference type="Pfam" id="PF01182"/>
    </source>
</evidence>
<dbReference type="GO" id="GO:0005737">
    <property type="term" value="C:cytoplasm"/>
    <property type="evidence" value="ECO:0007669"/>
    <property type="project" value="TreeGrafter"/>
</dbReference>
<comment type="function">
    <text evidence="3">Catalyzes the reversible isomerization-deamination of glucosamine 6-phosphate (GlcN6P) to form fructose 6-phosphate (Fru6P) and ammonium ion.</text>
</comment>
<name>A0A512IES1_9MICC</name>
<evidence type="ECO:0000313" key="5">
    <source>
        <dbReference type="EMBL" id="GEO96199.1"/>
    </source>
</evidence>
<dbReference type="GO" id="GO:0005975">
    <property type="term" value="P:carbohydrate metabolic process"/>
    <property type="evidence" value="ECO:0007669"/>
    <property type="project" value="InterPro"/>
</dbReference>
<feature type="active site" description="Proton acceptor; for ring-opening step" evidence="3">
    <location>
        <position position="138"/>
    </location>
</feature>
<feature type="active site" description="For ring-opening step" evidence="3">
    <location>
        <position position="136"/>
    </location>
</feature>
<dbReference type="NCBIfam" id="NF001684">
    <property type="entry name" value="PRK00443.1-4"/>
    <property type="match status" value="1"/>
</dbReference>
<dbReference type="PANTHER" id="PTHR11280:SF5">
    <property type="entry name" value="GLUCOSAMINE-6-PHOSPHATE ISOMERASE"/>
    <property type="match status" value="1"/>
</dbReference>
<dbReference type="GO" id="GO:0006046">
    <property type="term" value="P:N-acetylglucosamine catabolic process"/>
    <property type="evidence" value="ECO:0007669"/>
    <property type="project" value="UniProtKB-UniRule"/>
</dbReference>
<dbReference type="RefSeq" id="WP_062735948.1">
    <property type="nucleotide sequence ID" value="NZ_BJZS01000074.1"/>
</dbReference>
<dbReference type="UniPathway" id="UPA00629">
    <property type="reaction ID" value="UER00684"/>
</dbReference>
<dbReference type="InterPro" id="IPR018321">
    <property type="entry name" value="Glucosamine6P_isomerase_CS"/>
</dbReference>
<dbReference type="Gene3D" id="3.40.50.1360">
    <property type="match status" value="1"/>
</dbReference>
<evidence type="ECO:0000256" key="1">
    <source>
        <dbReference type="ARBA" id="ARBA00022801"/>
    </source>
</evidence>
<dbReference type="Pfam" id="PF01182">
    <property type="entry name" value="Glucosamine_iso"/>
    <property type="match status" value="1"/>
</dbReference>
<comment type="similarity">
    <text evidence="3">Belongs to the glucosamine/galactosamine-6-phosphate isomerase family. NagB subfamily.</text>
</comment>
<dbReference type="HAMAP" id="MF_01241">
    <property type="entry name" value="GlcN6P_deamin"/>
    <property type="match status" value="1"/>
</dbReference>
<dbReference type="SUPFAM" id="SSF100950">
    <property type="entry name" value="NagB/RpiA/CoA transferase-like"/>
    <property type="match status" value="1"/>
</dbReference>
<feature type="active site" description="For ring-opening step" evidence="3">
    <location>
        <position position="143"/>
    </location>
</feature>
<evidence type="ECO:0000256" key="3">
    <source>
        <dbReference type="HAMAP-Rule" id="MF_01241"/>
    </source>
</evidence>
<dbReference type="GO" id="GO:0006043">
    <property type="term" value="P:glucosamine catabolic process"/>
    <property type="evidence" value="ECO:0007669"/>
    <property type="project" value="TreeGrafter"/>
</dbReference>
<dbReference type="NCBIfam" id="TIGR00502">
    <property type="entry name" value="nagB"/>
    <property type="match status" value="1"/>
</dbReference>
<dbReference type="PROSITE" id="PS01161">
    <property type="entry name" value="GLC_GALNAC_ISOMERASE"/>
    <property type="match status" value="1"/>
</dbReference>
<dbReference type="InterPro" id="IPR037171">
    <property type="entry name" value="NagB/RpiA_transferase-like"/>
</dbReference>
<keyword evidence="1 3" id="KW-0378">Hydrolase</keyword>
<comment type="catalytic activity">
    <reaction evidence="3">
        <text>alpha-D-glucosamine 6-phosphate + H2O = beta-D-fructose 6-phosphate + NH4(+)</text>
        <dbReference type="Rhea" id="RHEA:12172"/>
        <dbReference type="ChEBI" id="CHEBI:15377"/>
        <dbReference type="ChEBI" id="CHEBI:28938"/>
        <dbReference type="ChEBI" id="CHEBI:57634"/>
        <dbReference type="ChEBI" id="CHEBI:75989"/>
        <dbReference type="EC" id="3.5.99.6"/>
    </reaction>
</comment>